<accession>A0AAE0E2V1</accession>
<dbReference type="CDD" id="cd06222">
    <property type="entry name" value="RNase_H_like"/>
    <property type="match status" value="1"/>
</dbReference>
<organism evidence="3 4">
    <name type="scientific">Dipteronia sinensis</name>
    <dbReference type="NCBI Taxonomy" id="43782"/>
    <lineage>
        <taxon>Eukaryota</taxon>
        <taxon>Viridiplantae</taxon>
        <taxon>Streptophyta</taxon>
        <taxon>Embryophyta</taxon>
        <taxon>Tracheophyta</taxon>
        <taxon>Spermatophyta</taxon>
        <taxon>Magnoliopsida</taxon>
        <taxon>eudicotyledons</taxon>
        <taxon>Gunneridae</taxon>
        <taxon>Pentapetalae</taxon>
        <taxon>rosids</taxon>
        <taxon>malvids</taxon>
        <taxon>Sapindales</taxon>
        <taxon>Sapindaceae</taxon>
        <taxon>Hippocastanoideae</taxon>
        <taxon>Acereae</taxon>
        <taxon>Dipteronia</taxon>
    </lineage>
</organism>
<proteinExistence type="predicted"/>
<evidence type="ECO:0000259" key="2">
    <source>
        <dbReference type="Pfam" id="PF13966"/>
    </source>
</evidence>
<dbReference type="InterPro" id="IPR026960">
    <property type="entry name" value="RVT-Znf"/>
</dbReference>
<reference evidence="3" key="1">
    <citation type="journal article" date="2023" name="Plant J.">
        <title>Genome sequences and population genomics provide insights into the demographic history, inbreeding, and mutation load of two 'living fossil' tree species of Dipteronia.</title>
        <authorList>
            <person name="Feng Y."/>
            <person name="Comes H.P."/>
            <person name="Chen J."/>
            <person name="Zhu S."/>
            <person name="Lu R."/>
            <person name="Zhang X."/>
            <person name="Li P."/>
            <person name="Qiu J."/>
            <person name="Olsen K.M."/>
            <person name="Qiu Y."/>
        </authorList>
    </citation>
    <scope>NUCLEOTIDE SEQUENCE</scope>
    <source>
        <strain evidence="3">NBL</strain>
    </source>
</reference>
<feature type="domain" description="RNase H type-1" evidence="1">
    <location>
        <begin position="146"/>
        <end position="267"/>
    </location>
</feature>
<dbReference type="Pfam" id="PF13456">
    <property type="entry name" value="RVT_3"/>
    <property type="match status" value="1"/>
</dbReference>
<dbReference type="EMBL" id="JANJYJ010000006">
    <property type="protein sequence ID" value="KAK3205423.1"/>
    <property type="molecule type" value="Genomic_DNA"/>
</dbReference>
<dbReference type="InterPro" id="IPR002156">
    <property type="entry name" value="RNaseH_domain"/>
</dbReference>
<gene>
    <name evidence="3" type="ORF">Dsin_019469</name>
</gene>
<dbReference type="Gene3D" id="3.30.420.10">
    <property type="entry name" value="Ribonuclease H-like superfamily/Ribonuclease H"/>
    <property type="match status" value="1"/>
</dbReference>
<dbReference type="GO" id="GO:0003676">
    <property type="term" value="F:nucleic acid binding"/>
    <property type="evidence" value="ECO:0007669"/>
    <property type="project" value="InterPro"/>
</dbReference>
<dbReference type="PANTHER" id="PTHR47074">
    <property type="entry name" value="BNAC02G40300D PROTEIN"/>
    <property type="match status" value="1"/>
</dbReference>
<dbReference type="AlphaFoldDB" id="A0AAE0E2V1"/>
<dbReference type="SUPFAM" id="SSF53098">
    <property type="entry name" value="Ribonuclease H-like"/>
    <property type="match status" value="1"/>
</dbReference>
<protein>
    <recommendedName>
        <fullName evidence="5">Reverse transcriptase zinc-binding domain-containing protein</fullName>
    </recommendedName>
</protein>
<name>A0AAE0E2V1_9ROSI</name>
<dbReference type="InterPro" id="IPR052929">
    <property type="entry name" value="RNase_H-like_EbsB-rel"/>
</dbReference>
<feature type="domain" description="Reverse transcriptase zinc-binding" evidence="2">
    <location>
        <begin position="16"/>
        <end position="85"/>
    </location>
</feature>
<dbReference type="GO" id="GO:0004523">
    <property type="term" value="F:RNA-DNA hybrid ribonuclease activity"/>
    <property type="evidence" value="ECO:0007669"/>
    <property type="project" value="InterPro"/>
</dbReference>
<sequence>MEESVGASSSNIGNLEIWWKRLWHMEIPHKVKVFLWKACRHWLPIRVCLAERHIPVEVVCLVCMREPEIVIHALWGCNGLMKRIWYLRNQLAHRERDQGMDMVLSWSMNFLLEFQKANVACNGMCDTGGTDTIKWSPPIADMYKINTDATLDVEANIVGVGIVIWNPCGDVMGSAAQRLVVSFLPPLAEAVAILRGIEFVIELGTLLVVESDARGMVNLINSGRPNLVEIGLVCNDIASRIQEGLVTWVQFVPRKENNVNHYLAKMALSIDYDLFLVESVPDYVERCILEDYPD</sequence>
<evidence type="ECO:0000313" key="4">
    <source>
        <dbReference type="Proteomes" id="UP001281410"/>
    </source>
</evidence>
<evidence type="ECO:0000259" key="1">
    <source>
        <dbReference type="Pfam" id="PF13456"/>
    </source>
</evidence>
<dbReference type="InterPro" id="IPR036397">
    <property type="entry name" value="RNaseH_sf"/>
</dbReference>
<dbReference type="InterPro" id="IPR012337">
    <property type="entry name" value="RNaseH-like_sf"/>
</dbReference>
<evidence type="ECO:0008006" key="5">
    <source>
        <dbReference type="Google" id="ProtNLM"/>
    </source>
</evidence>
<dbReference type="PANTHER" id="PTHR47074:SF48">
    <property type="entry name" value="POLYNUCLEOTIDYL TRANSFERASE, RIBONUCLEASE H-LIKE SUPERFAMILY PROTEIN"/>
    <property type="match status" value="1"/>
</dbReference>
<keyword evidence="4" id="KW-1185">Reference proteome</keyword>
<dbReference type="Pfam" id="PF13966">
    <property type="entry name" value="zf-RVT"/>
    <property type="match status" value="1"/>
</dbReference>
<dbReference type="InterPro" id="IPR044730">
    <property type="entry name" value="RNase_H-like_dom_plant"/>
</dbReference>
<comment type="caution">
    <text evidence="3">The sequence shown here is derived from an EMBL/GenBank/DDBJ whole genome shotgun (WGS) entry which is preliminary data.</text>
</comment>
<dbReference type="Proteomes" id="UP001281410">
    <property type="component" value="Unassembled WGS sequence"/>
</dbReference>
<evidence type="ECO:0000313" key="3">
    <source>
        <dbReference type="EMBL" id="KAK3205423.1"/>
    </source>
</evidence>